<feature type="region of interest" description="Disordered" evidence="1">
    <location>
        <begin position="52"/>
        <end position="98"/>
    </location>
</feature>
<name>A0A0H5R080_9EUKA</name>
<reference evidence="2" key="1">
    <citation type="submission" date="2015-04" db="EMBL/GenBank/DDBJ databases">
        <title>The genome sequence of the plant pathogenic Rhizarian Plasmodiophora brassicae reveals insights in its biotrophic life cycle and the origin of chitin synthesis.</title>
        <authorList>
            <person name="Schwelm A."/>
            <person name="Fogelqvist J."/>
            <person name="Knaust A."/>
            <person name="Julke S."/>
            <person name="Lilja T."/>
            <person name="Dhandapani V."/>
            <person name="Bonilla-Rosso G."/>
            <person name="Karlsson M."/>
            <person name="Shevchenko A."/>
            <person name="Choi S.R."/>
            <person name="Kim H.G."/>
            <person name="Park J.Y."/>
            <person name="Lim Y.P."/>
            <person name="Ludwig-Muller J."/>
            <person name="Dixelius C."/>
        </authorList>
    </citation>
    <scope>NUCLEOTIDE SEQUENCE</scope>
    <source>
        <tissue evidence="2">Potato root galls</tissue>
    </source>
</reference>
<organism evidence="2">
    <name type="scientific">Spongospora subterranea</name>
    <dbReference type="NCBI Taxonomy" id="70186"/>
    <lineage>
        <taxon>Eukaryota</taxon>
        <taxon>Sar</taxon>
        <taxon>Rhizaria</taxon>
        <taxon>Endomyxa</taxon>
        <taxon>Phytomyxea</taxon>
        <taxon>Plasmodiophorida</taxon>
        <taxon>Plasmodiophoridae</taxon>
        <taxon>Spongospora</taxon>
    </lineage>
</organism>
<evidence type="ECO:0000256" key="1">
    <source>
        <dbReference type="SAM" id="MobiDB-lite"/>
    </source>
</evidence>
<sequence>FTNRALPLSRRRRSRSSHFSRPRLSNDLPSCLSRPHLSEALSVSLSGEPLITDRAMPLSRRRRPRSSSFSNDPPSSSSSGDLVETLLLPRPVDDPSTNLRQPPLRFVAQGKHRIRFIIREIFDIFCW</sequence>
<protein>
    <submittedName>
        <fullName evidence="2">Uncharacterized protein</fullName>
    </submittedName>
</protein>
<accession>A0A0H5R080</accession>
<dbReference type="AlphaFoldDB" id="A0A0H5R080"/>
<evidence type="ECO:0000313" key="2">
    <source>
        <dbReference type="EMBL" id="CRZ07371.1"/>
    </source>
</evidence>
<feature type="region of interest" description="Disordered" evidence="1">
    <location>
        <begin position="1"/>
        <end position="30"/>
    </location>
</feature>
<feature type="compositionally biased region" description="Low complexity" evidence="1">
    <location>
        <begin position="66"/>
        <end position="79"/>
    </location>
</feature>
<proteinExistence type="predicted"/>
<feature type="non-terminal residue" evidence="2">
    <location>
        <position position="1"/>
    </location>
</feature>
<dbReference type="EMBL" id="HACM01006929">
    <property type="protein sequence ID" value="CRZ07371.1"/>
    <property type="molecule type" value="Transcribed_RNA"/>
</dbReference>
<feature type="compositionally biased region" description="Basic residues" evidence="1">
    <location>
        <begin position="9"/>
        <end position="21"/>
    </location>
</feature>